<name>A0A0C9RGS8_9HYME</name>
<sequence>MKVAVLVAVLIIALCSIHVSDAKYRGGGSRGGSRGGSSGSSRGGSRGGSSGSSRGGSRGGSSGSSRGGSRGGGSGSSRPSPPIYHPPVHIPSPPVYKPPTHSAPPVHKPPVPDYKPFPPVPPPIHHPQTNIPSPHGSGSKPSAPLPGTINSKDSSSIFINNERPGSSYPDWANPGTKPSAPSGGPTGSHPPFPNTNSYPPVPNPGTKPFPPIGSPTGSHPPFPNTNSYPSVPNSKPYPDWANPGMKPGQPIGTPGAGNPSYPNTNPHRPYPPVVTHGGNTHARNSSFPSVSAPHPPKPSLPYPSSNPHNMPQPNAPHIGFNPGVTSGVGTPHINPPHNSAPLGAPPHLQPHSPPYPGHYGGYPGGYHVGQPGMVHNPYPMQPPPGMPNYGASHIYGGSAMSQPYVPSQTIIFPSQSSASPGIGQLVKEALVYSTINAGVNRLINGAPYHHHYVGSSPQTHPTGVSTVTNNTTIIYNNYGDQGQVPPGTSPGVPGAYVPNNPGSYPSGSPGGSFGSGNSGSYTPNGGTYGTNHVGSIPPQSPVPGAVSPPVTGGNPLYPGVVGNPVIPAAAGNTSVLNSHNTTTGNNQNAAAAPEAPPVPQYYISDDELMKLTETLFSKEEVNLKKYVSLYVQRKTSAVNVTDEAPGPLMYTLPELNDIPTVRMVKNMFDKYQMNSTLKENCTSEIRKEESLLLDTFLNTDVMTTAMTWLASKYYIEPDDFERKETLRQIWFNKIDGATSGFERIFLAELYPGPSFIGAQNWIYFAAKETSNQINYMGYTEERTIGDKASLLKINFKMGDAVKPNVTMLVGTSPELEMALYTVCFYARPNDICPVSLGGTHFYLYTHSFRYFGKDLIDVGIVAF</sequence>
<dbReference type="GO" id="GO:0016829">
    <property type="term" value="F:lyase activity"/>
    <property type="evidence" value="ECO:0007669"/>
    <property type="project" value="UniProtKB-KW"/>
</dbReference>
<feature type="compositionally biased region" description="Polar residues" evidence="12">
    <location>
        <begin position="277"/>
        <end position="289"/>
    </location>
</feature>
<feature type="compositionally biased region" description="Polar residues" evidence="12">
    <location>
        <begin position="148"/>
        <end position="159"/>
    </location>
</feature>
<feature type="compositionally biased region" description="Gly residues" evidence="12">
    <location>
        <begin position="25"/>
        <end position="75"/>
    </location>
</feature>
<feature type="compositionally biased region" description="Pro residues" evidence="12">
    <location>
        <begin position="106"/>
        <end position="125"/>
    </location>
</feature>
<feature type="compositionally biased region" description="Pro residues" evidence="12">
    <location>
        <begin position="79"/>
        <end position="97"/>
    </location>
</feature>
<comment type="cofactor">
    <cofactor evidence="1 11">
        <name>Mn(2+)</name>
        <dbReference type="ChEBI" id="CHEBI:29035"/>
    </cofactor>
</comment>
<dbReference type="PANTHER" id="PTHR12439:SF42">
    <property type="entry name" value="ENDORIBONUCLEASE-RELATED"/>
    <property type="match status" value="1"/>
</dbReference>
<evidence type="ECO:0000256" key="1">
    <source>
        <dbReference type="ARBA" id="ARBA00001936"/>
    </source>
</evidence>
<keyword evidence="10" id="KW-0456">Lyase</keyword>
<feature type="compositionally biased region" description="Pro residues" evidence="12">
    <location>
        <begin position="188"/>
        <end position="223"/>
    </location>
</feature>
<dbReference type="PANTHER" id="PTHR12439">
    <property type="entry name" value="PLACENTAL PROTEIN 11-RELATED"/>
    <property type="match status" value="1"/>
</dbReference>
<dbReference type="GO" id="GO:0003723">
    <property type="term" value="F:RNA binding"/>
    <property type="evidence" value="ECO:0007669"/>
    <property type="project" value="UniProtKB-UniRule"/>
</dbReference>
<protein>
    <submittedName>
        <fullName evidence="14">CG2145_4 protein</fullName>
    </submittedName>
</protein>
<dbReference type="CDD" id="cd21159">
    <property type="entry name" value="XendoU"/>
    <property type="match status" value="1"/>
</dbReference>
<keyword evidence="6 11" id="KW-0255">Endonuclease</keyword>
<dbReference type="GO" id="GO:0016787">
    <property type="term" value="F:hydrolase activity"/>
    <property type="evidence" value="ECO:0007669"/>
    <property type="project" value="UniProtKB-KW"/>
</dbReference>
<dbReference type="EMBL" id="GBYB01012357">
    <property type="protein sequence ID" value="JAG82124.1"/>
    <property type="molecule type" value="Transcribed_RNA"/>
</dbReference>
<organism evidence="14">
    <name type="scientific">Fopius arisanus</name>
    <dbReference type="NCBI Taxonomy" id="64838"/>
    <lineage>
        <taxon>Eukaryota</taxon>
        <taxon>Metazoa</taxon>
        <taxon>Ecdysozoa</taxon>
        <taxon>Arthropoda</taxon>
        <taxon>Hexapoda</taxon>
        <taxon>Insecta</taxon>
        <taxon>Pterygota</taxon>
        <taxon>Neoptera</taxon>
        <taxon>Endopterygota</taxon>
        <taxon>Hymenoptera</taxon>
        <taxon>Apocrita</taxon>
        <taxon>Ichneumonoidea</taxon>
        <taxon>Braconidae</taxon>
        <taxon>Opiinae</taxon>
        <taxon>Fopius</taxon>
    </lineage>
</organism>
<evidence type="ECO:0000256" key="8">
    <source>
        <dbReference type="ARBA" id="ARBA00022884"/>
    </source>
</evidence>
<evidence type="ECO:0000256" key="5">
    <source>
        <dbReference type="ARBA" id="ARBA00022723"/>
    </source>
</evidence>
<evidence type="ECO:0000256" key="3">
    <source>
        <dbReference type="ARBA" id="ARBA00011245"/>
    </source>
</evidence>
<evidence type="ECO:0000256" key="12">
    <source>
        <dbReference type="SAM" id="MobiDB-lite"/>
    </source>
</evidence>
<keyword evidence="5 11" id="KW-0479">Metal-binding</keyword>
<feature type="region of interest" description="Disordered" evidence="12">
    <location>
        <begin position="22"/>
        <end position="341"/>
    </location>
</feature>
<feature type="domain" description="EndoU" evidence="13">
    <location>
        <begin position="604"/>
        <end position="863"/>
    </location>
</feature>
<evidence type="ECO:0000256" key="10">
    <source>
        <dbReference type="ARBA" id="ARBA00023239"/>
    </source>
</evidence>
<dbReference type="SUPFAM" id="SSF142877">
    <property type="entry name" value="EndoU-like"/>
    <property type="match status" value="1"/>
</dbReference>
<feature type="chain" id="PRO_5026378807" evidence="11">
    <location>
        <begin position="23"/>
        <end position="863"/>
    </location>
</feature>
<dbReference type="GO" id="GO:0046872">
    <property type="term" value="F:metal ion binding"/>
    <property type="evidence" value="ECO:0007669"/>
    <property type="project" value="UniProtKB-UniRule"/>
</dbReference>
<feature type="signal peptide" evidence="11">
    <location>
        <begin position="1"/>
        <end position="22"/>
    </location>
</feature>
<keyword evidence="9 11" id="KW-0464">Manganese</keyword>
<proteinExistence type="inferred from homology"/>
<dbReference type="AlphaFoldDB" id="A0A0C9RGS8"/>
<feature type="compositionally biased region" description="Gly residues" evidence="12">
    <location>
        <begin position="508"/>
        <end position="517"/>
    </location>
</feature>
<evidence type="ECO:0000256" key="2">
    <source>
        <dbReference type="ARBA" id="ARBA00010168"/>
    </source>
</evidence>
<keyword evidence="7 11" id="KW-0378">Hydrolase</keyword>
<feature type="compositionally biased region" description="Low complexity" evidence="12">
    <location>
        <begin position="498"/>
        <end position="507"/>
    </location>
</feature>
<keyword evidence="4 11" id="KW-0540">Nuclease</keyword>
<evidence type="ECO:0000256" key="11">
    <source>
        <dbReference type="RuleBase" id="RU367085"/>
    </source>
</evidence>
<keyword evidence="11" id="KW-0732">Signal</keyword>
<evidence type="ECO:0000256" key="4">
    <source>
        <dbReference type="ARBA" id="ARBA00022722"/>
    </source>
</evidence>
<feature type="compositionally biased region" description="Polar residues" evidence="12">
    <location>
        <begin position="521"/>
        <end position="533"/>
    </location>
</feature>
<comment type="subunit">
    <text evidence="3 11">Monomer.</text>
</comment>
<reference evidence="14" key="1">
    <citation type="submission" date="2015-01" db="EMBL/GenBank/DDBJ databases">
        <title>Transcriptome Assembly of Fopius arisanus.</title>
        <authorList>
            <person name="Geib S."/>
        </authorList>
    </citation>
    <scope>NUCLEOTIDE SEQUENCE</scope>
</reference>
<evidence type="ECO:0000256" key="7">
    <source>
        <dbReference type="ARBA" id="ARBA00022801"/>
    </source>
</evidence>
<feature type="compositionally biased region" description="Polar residues" evidence="12">
    <location>
        <begin position="224"/>
        <end position="233"/>
    </location>
</feature>
<dbReference type="PROSITE" id="PS51959">
    <property type="entry name" value="ENDOU"/>
    <property type="match status" value="1"/>
</dbReference>
<accession>A0A0C9RGS8</accession>
<comment type="similarity">
    <text evidence="2 11">Belongs to the ENDOU family.</text>
</comment>
<dbReference type="InterPro" id="IPR037227">
    <property type="entry name" value="EndoU-like"/>
</dbReference>
<dbReference type="InterPro" id="IPR018998">
    <property type="entry name" value="EndoU_C"/>
</dbReference>
<feature type="region of interest" description="Disordered" evidence="12">
    <location>
        <begin position="478"/>
        <end position="533"/>
    </location>
</feature>
<dbReference type="InterPro" id="IPR039787">
    <property type="entry name" value="ENDOU"/>
</dbReference>
<dbReference type="Pfam" id="PF09412">
    <property type="entry name" value="XendoU"/>
    <property type="match status" value="1"/>
</dbReference>
<keyword evidence="8 11" id="KW-0694">RNA-binding</keyword>
<evidence type="ECO:0000256" key="9">
    <source>
        <dbReference type="ARBA" id="ARBA00023211"/>
    </source>
</evidence>
<evidence type="ECO:0000256" key="6">
    <source>
        <dbReference type="ARBA" id="ARBA00022759"/>
    </source>
</evidence>
<evidence type="ECO:0000313" key="14">
    <source>
        <dbReference type="EMBL" id="JAG82124.1"/>
    </source>
</evidence>
<evidence type="ECO:0000259" key="13">
    <source>
        <dbReference type="PROSITE" id="PS51959"/>
    </source>
</evidence>
<dbReference type="GO" id="GO:0004521">
    <property type="term" value="F:RNA endonuclease activity"/>
    <property type="evidence" value="ECO:0007669"/>
    <property type="project" value="UniProtKB-UniRule"/>
</dbReference>
<gene>
    <name evidence="14" type="primary">CG2145_4</name>
    <name evidence="14" type="ORF">g.52409</name>
</gene>